<dbReference type="EMBL" id="MT196228">
    <property type="protein sequence ID" value="QNG40970.1"/>
    <property type="molecule type" value="Genomic_DNA"/>
</dbReference>
<protein>
    <submittedName>
        <fullName evidence="2">Capsid protein</fullName>
    </submittedName>
</protein>
<evidence type="ECO:0000313" key="2">
    <source>
        <dbReference type="EMBL" id="QNG40968.1"/>
    </source>
</evidence>
<accession>A0A7G7LKF1</accession>
<sequence>MPRPRKFSGPLRPGTTSTRTRVAKKPRGGLNKVEKVQTKQIVKAAIKKTTTLKYFNSSSAGNTAQHPEPSNVVGGQHLKEVSVIGYSSTTNEDAAGTTQEYGSQDIVPLLLSRPFKEFKADGTTLEDEKVRGFALEAYNGMPKVARTMFSIERVSYAVADDNSGLVKEKAARSLPIMCRMIKIGFKQQAGTQQELKPQEDMFLDVRTNRETGIDDVAFTRLQAQHAKINSKKYKTISDTTFVINQDNIITPLIHPRTSGNSTNMFSQKNGIATKYITHNFQLSARKGGKLFYENPTEVGDGPETSTSGGARTLLLFHFWFQNAHNLVGGTNQEDSPGTEDIQIKFVNKSAFVDTQ</sequence>
<evidence type="ECO:0000313" key="5">
    <source>
        <dbReference type="EMBL" id="QNG41036.1"/>
    </source>
</evidence>
<feature type="region of interest" description="Disordered" evidence="1">
    <location>
        <begin position="1"/>
        <end position="30"/>
    </location>
</feature>
<name>A0A7G7LKF1_PYGAN</name>
<dbReference type="EMBL" id="MT196264">
    <property type="protein sequence ID" value="QNG41036.1"/>
    <property type="molecule type" value="Genomic_DNA"/>
</dbReference>
<dbReference type="EMBL" id="MT196227">
    <property type="protein sequence ID" value="QNG40968.1"/>
    <property type="molecule type" value="Genomic_DNA"/>
</dbReference>
<evidence type="ECO:0000313" key="4">
    <source>
        <dbReference type="EMBL" id="QNG41034.1"/>
    </source>
</evidence>
<dbReference type="EMBL" id="MT196265">
    <property type="protein sequence ID" value="QNG41038.1"/>
    <property type="molecule type" value="Genomic_DNA"/>
</dbReference>
<evidence type="ECO:0000313" key="6">
    <source>
        <dbReference type="EMBL" id="QNG41038.1"/>
    </source>
</evidence>
<evidence type="ECO:0000313" key="3">
    <source>
        <dbReference type="EMBL" id="QNG40970.1"/>
    </source>
</evidence>
<dbReference type="AlphaFoldDB" id="A0A7G7LKF1"/>
<dbReference type="EMBL" id="MT196263">
    <property type="protein sequence ID" value="QNG41034.1"/>
    <property type="molecule type" value="Genomic_DNA"/>
</dbReference>
<organism evidence="2">
    <name type="scientific">Pygoscelis antarcticus</name>
    <name type="common">Chinstrap penguin</name>
    <dbReference type="NCBI Taxonomy" id="79643"/>
    <lineage>
        <taxon>Eukaryota</taxon>
        <taxon>Metazoa</taxon>
        <taxon>Chordata</taxon>
        <taxon>Craniata</taxon>
        <taxon>Vertebrata</taxon>
        <taxon>Euteleostomi</taxon>
        <taxon>Archelosauria</taxon>
        <taxon>Archosauria</taxon>
        <taxon>Dinosauria</taxon>
        <taxon>Saurischia</taxon>
        <taxon>Theropoda</taxon>
        <taxon>Coelurosauria</taxon>
        <taxon>Aves</taxon>
        <taxon>Neognathae</taxon>
        <taxon>Neoaves</taxon>
        <taxon>Aequornithes</taxon>
        <taxon>Sphenisciformes</taxon>
        <taxon>Spheniscidae</taxon>
        <taxon>Pygoscelis</taxon>
    </lineage>
</organism>
<reference evidence="2" key="1">
    <citation type="submission" date="2020-03" db="EMBL/GenBank/DDBJ databases">
        <title>Identification of Novel Circular Rep-Encoding ssDNA Molecules, Viruses, and Circular Molecules in four Penguin Species in South Georgia and the Antarctic.</title>
        <authorList>
            <person name="Levy H."/>
            <person name="Djurhuus A."/>
            <person name="Black C.E."/>
            <person name="Harding C."/>
            <person name="Suazo C."/>
            <person name="Kraberger S."/>
            <person name="Schmidlin K."/>
            <person name="Fontenele R.S."/>
            <person name="Hart T."/>
            <person name="Smith A.L."/>
            <person name="Varsani A."/>
        </authorList>
    </citation>
    <scope>NUCLEOTIDE SEQUENCE</scope>
    <source>
        <strain evidence="2">Antarctic/4_I_CPBAILsw001Ad</strain>
        <strain evidence="3">Antarctic/4_I_CPBAILsw002Ad</strain>
        <strain evidence="4">Antarctic/4_I_CPHALFsw004Ad</strain>
        <strain evidence="5">Antarctic/4_I_CPHALFsw008Ad</strain>
        <strain evidence="6">Antarctic/4_I_CPHALFsw009Ad</strain>
    </source>
</reference>
<evidence type="ECO:0000256" key="1">
    <source>
        <dbReference type="SAM" id="MobiDB-lite"/>
    </source>
</evidence>
<proteinExistence type="predicted"/>